<evidence type="ECO:0000313" key="1">
    <source>
        <dbReference type="EMBL" id="ALA98147.1"/>
    </source>
</evidence>
<dbReference type="Proteomes" id="UP000062963">
    <property type="component" value="Chromosome"/>
</dbReference>
<dbReference type="EMBL" id="CP010899">
    <property type="protein sequence ID" value="ALA98147.1"/>
    <property type="molecule type" value="Genomic_DNA"/>
</dbReference>
<dbReference type="OrthoDB" id="387920at2"/>
<keyword evidence="2" id="KW-1185">Reference proteome</keyword>
<organism evidence="1 2">
    <name type="scientific">Spiroplasma kunkelii CR2-3x</name>
    <dbReference type="NCBI Taxonomy" id="273035"/>
    <lineage>
        <taxon>Bacteria</taxon>
        <taxon>Bacillati</taxon>
        <taxon>Mycoplasmatota</taxon>
        <taxon>Mollicutes</taxon>
        <taxon>Entomoplasmatales</taxon>
        <taxon>Spiroplasmataceae</taxon>
        <taxon>Spiroplasma</taxon>
    </lineage>
</organism>
<reference evidence="1 2" key="1">
    <citation type="journal article" date="2015" name="Genome Announc.">
        <title>Complete Genome Sequence of Spiroplasma kunkelii Strain CR2-3x, Causal Agent of Corn Stunt Disease in Zea mays L.</title>
        <authorList>
            <person name="Davis R.E."/>
            <person name="Shao J."/>
            <person name="Dally E.L."/>
            <person name="Zhao Y."/>
            <person name="Gasparich G.E."/>
            <person name="Gaynor B.J."/>
            <person name="Athey J.C."/>
            <person name="Harrison N.A."/>
            <person name="Donofrio N."/>
        </authorList>
    </citation>
    <scope>NUCLEOTIDE SEQUENCE [LARGE SCALE GENOMIC DNA]</scope>
    <source>
        <strain evidence="1 2">CR2-3x</strain>
    </source>
</reference>
<gene>
    <name evidence="1" type="ORF">SKUN_001272</name>
</gene>
<accession>A0A0K2JI88</accession>
<name>A0A0K2JI88_SPIKU</name>
<proteinExistence type="predicted"/>
<dbReference type="RefSeq" id="WP_158500801.1">
    <property type="nucleotide sequence ID" value="NZ_CP010899.1"/>
</dbReference>
<dbReference type="PATRIC" id="fig|273035.7.peg.1560"/>
<evidence type="ECO:0000313" key="2">
    <source>
        <dbReference type="Proteomes" id="UP000062963"/>
    </source>
</evidence>
<protein>
    <submittedName>
        <fullName evidence="1">Uncharacterized protein</fullName>
    </submittedName>
</protein>
<dbReference type="KEGG" id="skn:SKUN_001272"/>
<sequence length="226" mass="26295">MIIYNLALEEYFTSELTLLGIIKIFKPLPTLLINFNNNTKINFVFNLTHFSVNISFGTITHKVSTKIKNKVDKEEFYRIRIFTIQPYHKLTGQFTMPPRGITTKFFNPLNYINLQDNLFEEKFLVGGTSKRAIKTILTPQVRKNLFILAGKVPTIPAVDVAEGVLTFLFQSYLVKSWNDKKMALTTVEFSGKFDNLIQDILAKFEIDIFWLKKCFTWLNQFEIMIV</sequence>
<dbReference type="AlphaFoldDB" id="A0A0K2JI88"/>